<gene>
    <name evidence="2" type="ORF">CJD36_005550</name>
</gene>
<feature type="transmembrane region" description="Helical" evidence="1">
    <location>
        <begin position="45"/>
        <end position="62"/>
    </location>
</feature>
<feature type="transmembrane region" description="Helical" evidence="1">
    <location>
        <begin position="384"/>
        <end position="404"/>
    </location>
</feature>
<organism evidence="2 3">
    <name type="scientific">Flavipsychrobacter stenotrophus</name>
    <dbReference type="NCBI Taxonomy" id="2077091"/>
    <lineage>
        <taxon>Bacteria</taxon>
        <taxon>Pseudomonadati</taxon>
        <taxon>Bacteroidota</taxon>
        <taxon>Chitinophagia</taxon>
        <taxon>Chitinophagales</taxon>
        <taxon>Chitinophagaceae</taxon>
        <taxon>Flavipsychrobacter</taxon>
    </lineage>
</organism>
<feature type="transmembrane region" description="Helical" evidence="1">
    <location>
        <begin position="359"/>
        <end position="377"/>
    </location>
</feature>
<sequence>MRIVKVWKNLKDSTILTFLFIVFLAIAYARNHNNMPGIIWADTEGYYMYLPAVLIQHSIHHVPERSMDIKKNEQGEVMMKYTCGVAFFYLPFFIGSHVVAHLLGADTSGFSTSYYFGIMLCGVFWSMVGVYMLLKLLQRHFTKRIAWLTGLCLLLGTNYFFYATRWMGMAHIYNFVLVCGLLLLADDYYKKPATKTAAYTGLLLGWLVLIRPTNIVIALSLLFYNVVSRGDISERIETLKRRYKDIVTAFLFFIIPLLPQLYYWKEMTGSWVSYSYTGESFIYWNKPKIAAVLFDTQNGLILYSPILILSFVGILVANKDRRTNSINVLTTFTVITYIFASWWAWWFGAAYGHRCYIDFYPLFALPMAAAIEQLSTLKIKTLKYLSIAVLIVFIGYNIGMTHAFDHSGIWDGTDWRWNWSKWWGTVTGII</sequence>
<feature type="transmembrane region" description="Helical" evidence="1">
    <location>
        <begin position="114"/>
        <end position="133"/>
    </location>
</feature>
<dbReference type="EMBL" id="PPSL01000002">
    <property type="protein sequence ID" value="PQJ11269.1"/>
    <property type="molecule type" value="Genomic_DNA"/>
</dbReference>
<feature type="transmembrane region" description="Helical" evidence="1">
    <location>
        <begin position="203"/>
        <end position="226"/>
    </location>
</feature>
<proteinExistence type="predicted"/>
<keyword evidence="1" id="KW-0812">Transmembrane</keyword>
<protein>
    <submittedName>
        <fullName evidence="2">Uncharacterized protein</fullName>
    </submittedName>
</protein>
<dbReference type="RefSeq" id="WP_105038148.1">
    <property type="nucleotide sequence ID" value="NZ_PPSL01000002.1"/>
</dbReference>
<feature type="transmembrane region" description="Helical" evidence="1">
    <location>
        <begin position="329"/>
        <end position="347"/>
    </location>
</feature>
<feature type="transmembrane region" description="Helical" evidence="1">
    <location>
        <begin position="145"/>
        <end position="162"/>
    </location>
</feature>
<evidence type="ECO:0000256" key="1">
    <source>
        <dbReference type="SAM" id="Phobius"/>
    </source>
</evidence>
<dbReference type="AlphaFoldDB" id="A0A2S7SWG5"/>
<keyword evidence="1" id="KW-0472">Membrane</keyword>
<dbReference type="Proteomes" id="UP000239872">
    <property type="component" value="Unassembled WGS sequence"/>
</dbReference>
<reference evidence="2 3" key="1">
    <citation type="submission" date="2018-01" db="EMBL/GenBank/DDBJ databases">
        <title>A novel member of the phylum Bacteroidetes isolated from glacier ice.</title>
        <authorList>
            <person name="Liu Q."/>
            <person name="Xin Y.-H."/>
        </authorList>
    </citation>
    <scope>NUCLEOTIDE SEQUENCE [LARGE SCALE GENOMIC DNA]</scope>
    <source>
        <strain evidence="2 3">RB1R16</strain>
    </source>
</reference>
<feature type="transmembrane region" description="Helical" evidence="1">
    <location>
        <begin position="300"/>
        <end position="317"/>
    </location>
</feature>
<keyword evidence="1" id="KW-1133">Transmembrane helix</keyword>
<evidence type="ECO:0000313" key="3">
    <source>
        <dbReference type="Proteomes" id="UP000239872"/>
    </source>
</evidence>
<comment type="caution">
    <text evidence="2">The sequence shown here is derived from an EMBL/GenBank/DDBJ whole genome shotgun (WGS) entry which is preliminary data.</text>
</comment>
<accession>A0A2S7SWG5</accession>
<feature type="transmembrane region" description="Helical" evidence="1">
    <location>
        <begin position="246"/>
        <end position="264"/>
    </location>
</feature>
<feature type="transmembrane region" description="Helical" evidence="1">
    <location>
        <begin position="83"/>
        <end position="102"/>
    </location>
</feature>
<dbReference type="OrthoDB" id="136762at2"/>
<evidence type="ECO:0000313" key="2">
    <source>
        <dbReference type="EMBL" id="PQJ11269.1"/>
    </source>
</evidence>
<name>A0A2S7SWG5_9BACT</name>
<keyword evidence="3" id="KW-1185">Reference proteome</keyword>